<accession>A0ACB8REP6</accession>
<proteinExistence type="predicted"/>
<gene>
    <name evidence="1" type="ORF">FA95DRAFT_1610173</name>
</gene>
<dbReference type="Proteomes" id="UP000814033">
    <property type="component" value="Unassembled WGS sequence"/>
</dbReference>
<name>A0ACB8REP6_9AGAM</name>
<reference evidence="1" key="2">
    <citation type="journal article" date="2022" name="New Phytol.">
        <title>Evolutionary transition to the ectomycorrhizal habit in the genomes of a hyperdiverse lineage of mushroom-forming fungi.</title>
        <authorList>
            <person name="Looney B."/>
            <person name="Miyauchi S."/>
            <person name="Morin E."/>
            <person name="Drula E."/>
            <person name="Courty P.E."/>
            <person name="Kohler A."/>
            <person name="Kuo A."/>
            <person name="LaButti K."/>
            <person name="Pangilinan J."/>
            <person name="Lipzen A."/>
            <person name="Riley R."/>
            <person name="Andreopoulos W."/>
            <person name="He G."/>
            <person name="Johnson J."/>
            <person name="Nolan M."/>
            <person name="Tritt A."/>
            <person name="Barry K.W."/>
            <person name="Grigoriev I.V."/>
            <person name="Nagy L.G."/>
            <person name="Hibbett D."/>
            <person name="Henrissat B."/>
            <person name="Matheny P.B."/>
            <person name="Labbe J."/>
            <person name="Martin F.M."/>
        </authorList>
    </citation>
    <scope>NUCLEOTIDE SEQUENCE</scope>
    <source>
        <strain evidence="1">FP105234-sp</strain>
    </source>
</reference>
<organism evidence="1 2">
    <name type="scientific">Auriscalpium vulgare</name>
    <dbReference type="NCBI Taxonomy" id="40419"/>
    <lineage>
        <taxon>Eukaryota</taxon>
        <taxon>Fungi</taxon>
        <taxon>Dikarya</taxon>
        <taxon>Basidiomycota</taxon>
        <taxon>Agaricomycotina</taxon>
        <taxon>Agaricomycetes</taxon>
        <taxon>Russulales</taxon>
        <taxon>Auriscalpiaceae</taxon>
        <taxon>Auriscalpium</taxon>
    </lineage>
</organism>
<comment type="caution">
    <text evidence="1">The sequence shown here is derived from an EMBL/GenBank/DDBJ whole genome shotgun (WGS) entry which is preliminary data.</text>
</comment>
<keyword evidence="2" id="KW-1185">Reference proteome</keyword>
<sequence>MTSTSQHTLDEPDDTFELYDLRVEVICPAHERILCGAKPGDHFTLQGELLHLPPNQGFSIYSLGAVLPLLAAKQRVTAANDWMTTDAEIACPDPNCKSRLRITRTGVRTFRHGETTVVQLTRK</sequence>
<evidence type="ECO:0000313" key="1">
    <source>
        <dbReference type="EMBL" id="KAI0042487.1"/>
    </source>
</evidence>
<reference evidence="1" key="1">
    <citation type="submission" date="2021-02" db="EMBL/GenBank/DDBJ databases">
        <authorList>
            <consortium name="DOE Joint Genome Institute"/>
            <person name="Ahrendt S."/>
            <person name="Looney B.P."/>
            <person name="Miyauchi S."/>
            <person name="Morin E."/>
            <person name="Drula E."/>
            <person name="Courty P.E."/>
            <person name="Chicoki N."/>
            <person name="Fauchery L."/>
            <person name="Kohler A."/>
            <person name="Kuo A."/>
            <person name="Labutti K."/>
            <person name="Pangilinan J."/>
            <person name="Lipzen A."/>
            <person name="Riley R."/>
            <person name="Andreopoulos W."/>
            <person name="He G."/>
            <person name="Johnson J."/>
            <person name="Barry K.W."/>
            <person name="Grigoriev I.V."/>
            <person name="Nagy L."/>
            <person name="Hibbett D."/>
            <person name="Henrissat B."/>
            <person name="Matheny P.B."/>
            <person name="Labbe J."/>
            <person name="Martin F."/>
        </authorList>
    </citation>
    <scope>NUCLEOTIDE SEQUENCE</scope>
    <source>
        <strain evidence="1">FP105234-sp</strain>
    </source>
</reference>
<dbReference type="EMBL" id="MU276064">
    <property type="protein sequence ID" value="KAI0042487.1"/>
    <property type="molecule type" value="Genomic_DNA"/>
</dbReference>
<evidence type="ECO:0000313" key="2">
    <source>
        <dbReference type="Proteomes" id="UP000814033"/>
    </source>
</evidence>
<protein>
    <submittedName>
        <fullName evidence="1">Uncharacterized protein</fullName>
    </submittedName>
</protein>